<dbReference type="Gene3D" id="3.40.50.1980">
    <property type="entry name" value="Nitrogenase molybdenum iron protein domain"/>
    <property type="match status" value="2"/>
</dbReference>
<comment type="caution">
    <text evidence="5">The sequence shown here is derived from an EMBL/GenBank/DDBJ whole genome shotgun (WGS) entry which is preliminary data.</text>
</comment>
<dbReference type="Proteomes" id="UP001341444">
    <property type="component" value="Unassembled WGS sequence"/>
</dbReference>
<dbReference type="InterPro" id="IPR050492">
    <property type="entry name" value="Bact_metal-bind_prot9"/>
</dbReference>
<evidence type="ECO:0000256" key="3">
    <source>
        <dbReference type="RuleBase" id="RU003512"/>
    </source>
</evidence>
<accession>A0ABU6MMZ0</accession>
<name>A0ABU6MMZ0_9BACI</name>
<dbReference type="PRINTS" id="PR00690">
    <property type="entry name" value="ADHESNFAMILY"/>
</dbReference>
<dbReference type="RefSeq" id="WP_066269951.1">
    <property type="nucleotide sequence ID" value="NZ_JARMAB010000048.1"/>
</dbReference>
<dbReference type="EMBL" id="JARMAB010000048">
    <property type="protein sequence ID" value="MED1206066.1"/>
    <property type="molecule type" value="Genomic_DNA"/>
</dbReference>
<dbReference type="InterPro" id="IPR006129">
    <property type="entry name" value="AdhesinB"/>
</dbReference>
<evidence type="ECO:0000313" key="6">
    <source>
        <dbReference type="Proteomes" id="UP001341444"/>
    </source>
</evidence>
<keyword evidence="1 3" id="KW-0813">Transport</keyword>
<protein>
    <submittedName>
        <fullName evidence="5">Zinc ABC transporter substrate-binding protein</fullName>
    </submittedName>
</protein>
<dbReference type="SUPFAM" id="SSF53807">
    <property type="entry name" value="Helical backbone' metal receptor"/>
    <property type="match status" value="1"/>
</dbReference>
<dbReference type="PRINTS" id="PR00691">
    <property type="entry name" value="ADHESINB"/>
</dbReference>
<keyword evidence="6" id="KW-1185">Reference proteome</keyword>
<feature type="signal peptide" evidence="4">
    <location>
        <begin position="1"/>
        <end position="19"/>
    </location>
</feature>
<dbReference type="PANTHER" id="PTHR42953">
    <property type="entry name" value="HIGH-AFFINITY ZINC UPTAKE SYSTEM PROTEIN ZNUA-RELATED"/>
    <property type="match status" value="1"/>
</dbReference>
<proteinExistence type="inferred from homology"/>
<dbReference type="PROSITE" id="PS51257">
    <property type="entry name" value="PROKAR_LIPOPROTEIN"/>
    <property type="match status" value="1"/>
</dbReference>
<dbReference type="PANTHER" id="PTHR42953:SF8">
    <property type="entry name" value="ZINT DOMAIN-CONTAINING PROTEIN"/>
    <property type="match status" value="1"/>
</dbReference>
<keyword evidence="2 4" id="KW-0732">Signal</keyword>
<comment type="similarity">
    <text evidence="3">Belongs to the bacterial solute-binding protein 9 family.</text>
</comment>
<evidence type="ECO:0000256" key="1">
    <source>
        <dbReference type="ARBA" id="ARBA00022448"/>
    </source>
</evidence>
<reference evidence="5 6" key="1">
    <citation type="submission" date="2023-03" db="EMBL/GenBank/DDBJ databases">
        <title>Bacillus Genome Sequencing.</title>
        <authorList>
            <person name="Dunlap C."/>
        </authorList>
    </citation>
    <scope>NUCLEOTIDE SEQUENCE [LARGE SCALE GENOMIC DNA]</scope>
    <source>
        <strain evidence="5 6">B-23453</strain>
    </source>
</reference>
<dbReference type="Pfam" id="PF01297">
    <property type="entry name" value="ZnuA"/>
    <property type="match status" value="1"/>
</dbReference>
<evidence type="ECO:0000256" key="2">
    <source>
        <dbReference type="ARBA" id="ARBA00022729"/>
    </source>
</evidence>
<organism evidence="5 6">
    <name type="scientific">Heyndrickxia acidicola</name>
    <dbReference type="NCBI Taxonomy" id="209389"/>
    <lineage>
        <taxon>Bacteria</taxon>
        <taxon>Bacillati</taxon>
        <taxon>Bacillota</taxon>
        <taxon>Bacilli</taxon>
        <taxon>Bacillales</taxon>
        <taxon>Bacillaceae</taxon>
        <taxon>Heyndrickxia</taxon>
    </lineage>
</organism>
<sequence>MKKLLPILFAIIVILSACGSQSGSPAGKKGVINIYTTVYPLQYFSQQIGGKYVNATTIYPPGSDEHTYEPSQRDIMNLANAQDFFYVGLGLEGFVNKAKTVLQDQNVKMVAVGDALNIKQKNPNPHVWLDPVYAKEMAYTIYQQLAKDQPAHKSLFKQNYTVLSKKLDNLNAQFKALAQHSKQKEFIVTHAAYSYWGQRYGINEEPISGVSTTDEPSQKKLKDIIDSANKQHIKYVCFENNVAPNLGKVVESETGTKPLFLHDLAVLRDIDIKKHETYFTLMEHNLKTLNTALNH</sequence>
<evidence type="ECO:0000256" key="4">
    <source>
        <dbReference type="SAM" id="SignalP"/>
    </source>
</evidence>
<dbReference type="InterPro" id="IPR006127">
    <property type="entry name" value="ZnuA-like"/>
</dbReference>
<dbReference type="InterPro" id="IPR006128">
    <property type="entry name" value="Lipoprotein_PsaA-like"/>
</dbReference>
<feature type="chain" id="PRO_5045136878" evidence="4">
    <location>
        <begin position="20"/>
        <end position="295"/>
    </location>
</feature>
<evidence type="ECO:0000313" key="5">
    <source>
        <dbReference type="EMBL" id="MED1206066.1"/>
    </source>
</evidence>
<gene>
    <name evidence="5" type="ORF">P4T90_23935</name>
</gene>